<keyword evidence="5 15" id="KW-0808">Transferase</keyword>
<organism evidence="15 16">
    <name type="scientific">Mycena chlorophos</name>
    <name type="common">Agaric fungus</name>
    <name type="synonym">Agaricus chlorophos</name>
    <dbReference type="NCBI Taxonomy" id="658473"/>
    <lineage>
        <taxon>Eukaryota</taxon>
        <taxon>Fungi</taxon>
        <taxon>Dikarya</taxon>
        <taxon>Basidiomycota</taxon>
        <taxon>Agaricomycotina</taxon>
        <taxon>Agaricomycetes</taxon>
        <taxon>Agaricomycetidae</taxon>
        <taxon>Agaricales</taxon>
        <taxon>Marasmiineae</taxon>
        <taxon>Mycenaceae</taxon>
        <taxon>Mycena</taxon>
    </lineage>
</organism>
<accession>A0A8H6RZE1</accession>
<feature type="region of interest" description="Disordered" evidence="13">
    <location>
        <begin position="664"/>
        <end position="701"/>
    </location>
</feature>
<evidence type="ECO:0000256" key="10">
    <source>
        <dbReference type="ARBA" id="ARBA00044721"/>
    </source>
</evidence>
<dbReference type="PANTHER" id="PTHR22760:SF1">
    <property type="entry name" value="DOL-P-MAN:MAN(7)GLCNAC(2)-PP-DOL ALPHA-1,6-MANNOSYLTRANSFERASE"/>
    <property type="match status" value="1"/>
</dbReference>
<comment type="caution">
    <text evidence="15">The sequence shown here is derived from an EMBL/GenBank/DDBJ whole genome shotgun (WGS) entry which is preliminary data.</text>
</comment>
<feature type="transmembrane region" description="Helical" evidence="12">
    <location>
        <begin position="144"/>
        <end position="162"/>
    </location>
</feature>
<dbReference type="GO" id="GO:0006487">
    <property type="term" value="P:protein N-linked glycosylation"/>
    <property type="evidence" value="ECO:0007669"/>
    <property type="project" value="TreeGrafter"/>
</dbReference>
<feature type="transmembrane region" description="Helical" evidence="12">
    <location>
        <begin position="216"/>
        <end position="239"/>
    </location>
</feature>
<evidence type="ECO:0000256" key="12">
    <source>
        <dbReference type="RuleBase" id="RU363075"/>
    </source>
</evidence>
<dbReference type="UniPathway" id="UPA00378"/>
<feature type="transmembrane region" description="Helical" evidence="12">
    <location>
        <begin position="299"/>
        <end position="317"/>
    </location>
</feature>
<evidence type="ECO:0000256" key="14">
    <source>
        <dbReference type="SAM" id="SignalP"/>
    </source>
</evidence>
<comment type="pathway">
    <text evidence="2">Protein modification; protein glycosylation.</text>
</comment>
<keyword evidence="7 12" id="KW-0256">Endoplasmic reticulum</keyword>
<reference evidence="15" key="1">
    <citation type="submission" date="2020-05" db="EMBL/GenBank/DDBJ databases">
        <title>Mycena genomes resolve the evolution of fungal bioluminescence.</title>
        <authorList>
            <person name="Tsai I.J."/>
        </authorList>
    </citation>
    <scope>NUCLEOTIDE SEQUENCE</scope>
    <source>
        <strain evidence="15">110903Hualien_Pintung</strain>
    </source>
</reference>
<comment type="function">
    <text evidence="10">Mannosyltransferase that operates in the biosynthetic pathway of dolichol-linked oligosaccharides, the glycan precursors employed in protein asparagine (N)-glycosylation. The assembly of dolichol-linked oligosaccharides begins on the cytosolic side of the endoplasmic reticulum membrane and finishes in its lumen. The sequential addition of sugars to dolichol pyrophosphate produces dolichol-linked oligosaccharides containing fourteen sugars, including two GlcNAcs, nine mannoses and three glucoses. Once assembled, the oligosaccharide is transferred from the lipid to nascent proteins by oligosaccharyltransferases. In the lumen of the endoplasmic reticulum, adds the eighth mannose residue in an alpha-1,6 linkage onto Man(7)GlcNAc(2)-PP-dolichol to produce Man(8)GlcNAc(2)-PP-dolichol.</text>
</comment>
<keyword evidence="8 12" id="KW-1133">Transmembrane helix</keyword>
<keyword evidence="6 12" id="KW-0812">Transmembrane</keyword>
<evidence type="ECO:0000256" key="7">
    <source>
        <dbReference type="ARBA" id="ARBA00022824"/>
    </source>
</evidence>
<dbReference type="OrthoDB" id="19039at2759"/>
<dbReference type="GO" id="GO:0005789">
    <property type="term" value="C:endoplasmic reticulum membrane"/>
    <property type="evidence" value="ECO:0007669"/>
    <property type="project" value="UniProtKB-SubCell"/>
</dbReference>
<dbReference type="GO" id="GO:0052917">
    <property type="term" value="F:dol-P-Man:Man(7)GlcNAc(2)-PP-Dol alpha-1,6-mannosyltransferase activity"/>
    <property type="evidence" value="ECO:0007669"/>
    <property type="project" value="UniProtKB-EC"/>
</dbReference>
<evidence type="ECO:0000256" key="13">
    <source>
        <dbReference type="SAM" id="MobiDB-lite"/>
    </source>
</evidence>
<evidence type="ECO:0000256" key="4">
    <source>
        <dbReference type="ARBA" id="ARBA00022676"/>
    </source>
</evidence>
<evidence type="ECO:0000256" key="8">
    <source>
        <dbReference type="ARBA" id="ARBA00022989"/>
    </source>
</evidence>
<feature type="transmembrane region" description="Helical" evidence="12">
    <location>
        <begin position="354"/>
        <end position="376"/>
    </location>
</feature>
<evidence type="ECO:0000256" key="1">
    <source>
        <dbReference type="ARBA" id="ARBA00004477"/>
    </source>
</evidence>
<keyword evidence="9 12" id="KW-0472">Membrane</keyword>
<dbReference type="InterPro" id="IPR005599">
    <property type="entry name" value="GPI_mannosylTrfase"/>
</dbReference>
<evidence type="ECO:0000256" key="6">
    <source>
        <dbReference type="ARBA" id="ARBA00022692"/>
    </source>
</evidence>
<comment type="catalytic activity">
    <reaction evidence="11">
        <text>an alpha-D-Man-(1-&gt;2)-alpha-D-Man-(1-&gt;2)-alpha-D-Man-(1-&gt;3)-[alpha-D-Man-(1-&gt;2)-alpha-D-Man-(1-&gt;3)-alpha-D-Man-(1-&gt;6)]-beta-D-Man-(1-&gt;4)-beta-D-GlcNAc-(1-&gt;4)-alpha-D-GlcNAc-diphospho-di-trans,poly-cis-dolichol + a di-trans,poly-cis-dolichyl beta-D-mannosyl phosphate = an alpha-D-Man-(1-&gt;2)-alpha-D-Man-(1-&gt;2)-alpha-D-Man-(1-&gt;3)-[alpha-D-Man-(1-&gt;2)-alpha-D-Man-(1-&gt;3)-[alpha-D-Man-(1-&gt;6)]-alpha-D-Man-(1-&gt;6)]-beta-D-Man-(1-&gt;4)-beta-D-GlcNAc-(1-&gt;4)-alpha-D-GlcNAc-diphospho-di-trans,poly-cis-dolichol + a di-trans,poly-cis-dolichyl phosphate + H(+)</text>
        <dbReference type="Rhea" id="RHEA:29535"/>
        <dbReference type="Rhea" id="RHEA-COMP:19498"/>
        <dbReference type="Rhea" id="RHEA-COMP:19501"/>
        <dbReference type="Rhea" id="RHEA-COMP:19518"/>
        <dbReference type="Rhea" id="RHEA-COMP:19519"/>
        <dbReference type="ChEBI" id="CHEBI:15378"/>
        <dbReference type="ChEBI" id="CHEBI:57683"/>
        <dbReference type="ChEBI" id="CHEBI:58211"/>
        <dbReference type="ChEBI" id="CHEBI:132517"/>
        <dbReference type="ChEBI" id="CHEBI:132519"/>
        <dbReference type="EC" id="2.4.1.260"/>
    </reaction>
    <physiologicalReaction direction="left-to-right" evidence="11">
        <dbReference type="Rhea" id="RHEA:29536"/>
    </physiologicalReaction>
</comment>
<evidence type="ECO:0000313" key="15">
    <source>
        <dbReference type="EMBL" id="KAF7288460.1"/>
    </source>
</evidence>
<feature type="chain" id="PRO_5034286771" description="Mannosyltransferase" evidence="14">
    <location>
        <begin position="20"/>
        <end position="952"/>
    </location>
</feature>
<name>A0A8H6RZE1_MYCCL</name>
<feature type="transmembrane region" description="Helical" evidence="12">
    <location>
        <begin position="182"/>
        <end position="204"/>
    </location>
</feature>
<evidence type="ECO:0000256" key="11">
    <source>
        <dbReference type="ARBA" id="ARBA00048899"/>
    </source>
</evidence>
<feature type="signal peptide" evidence="14">
    <location>
        <begin position="1"/>
        <end position="19"/>
    </location>
</feature>
<feature type="transmembrane region" description="Helical" evidence="12">
    <location>
        <begin position="323"/>
        <end position="342"/>
    </location>
</feature>
<keyword evidence="4 12" id="KW-0328">Glycosyltransferase</keyword>
<gene>
    <name evidence="15" type="ORF">HMN09_01388100</name>
</gene>
<dbReference type="AlphaFoldDB" id="A0A8H6RZE1"/>
<evidence type="ECO:0000256" key="2">
    <source>
        <dbReference type="ARBA" id="ARBA00004922"/>
    </source>
</evidence>
<protein>
    <recommendedName>
        <fullName evidence="12">Mannosyltransferase</fullName>
        <ecNumber evidence="12">2.4.1.-</ecNumber>
    </recommendedName>
</protein>
<evidence type="ECO:0000256" key="5">
    <source>
        <dbReference type="ARBA" id="ARBA00022679"/>
    </source>
</evidence>
<evidence type="ECO:0000313" key="16">
    <source>
        <dbReference type="Proteomes" id="UP000613580"/>
    </source>
</evidence>
<keyword evidence="14" id="KW-0732">Signal</keyword>
<evidence type="ECO:0000256" key="3">
    <source>
        <dbReference type="ARBA" id="ARBA00007063"/>
    </source>
</evidence>
<comment type="subcellular location">
    <subcellularLocation>
        <location evidence="1 12">Endoplasmic reticulum membrane</location>
        <topology evidence="1 12">Multi-pass membrane protein</topology>
    </subcellularLocation>
</comment>
<dbReference type="PANTHER" id="PTHR22760">
    <property type="entry name" value="GLYCOSYLTRANSFERASE"/>
    <property type="match status" value="1"/>
</dbReference>
<feature type="transmembrane region" description="Helical" evidence="12">
    <location>
        <begin position="275"/>
        <end position="292"/>
    </location>
</feature>
<dbReference type="Pfam" id="PF03901">
    <property type="entry name" value="Glyco_transf_22"/>
    <property type="match status" value="1"/>
</dbReference>
<comment type="similarity">
    <text evidence="3 12">Belongs to the glycosyltransferase 22 family.</text>
</comment>
<evidence type="ECO:0000256" key="9">
    <source>
        <dbReference type="ARBA" id="ARBA00023136"/>
    </source>
</evidence>
<dbReference type="Proteomes" id="UP000613580">
    <property type="component" value="Unassembled WGS sequence"/>
</dbReference>
<keyword evidence="16" id="KW-1185">Reference proteome</keyword>
<sequence>MSLVLDALVVSAAWTHVLLAPYTKVEESFNLHAVHDVLMYGISPSALPNYDHFVFPGAVPRTFIGSVLLAWLSKPVIILAASFDLLASKFELQVIVRLVLATVNAIGLCFIRHAVSRRFGRPTSLYYTLLTCSQFHVPFWMGRTLPNMLAFLPVNLAAYLLIDRAPNALKPSKRSVSASIALLVFSAVVFRAEIAALGAALILQSLYAGHISFRRAFVVGAVSSLASIGLTVAVDSYFWQQAYLWPEFHSIYFNVVEGKSVEWGVSPFHAYLTSHLPKLLLTALPLSFFAVFSSAPRRLLPLIFPGAVLTAAMSAIGHKEWRFIVYVVPTWNVVAARGLSVMFSRRKSSLFGRLLFLGGSGAIAANLAATVLLTVASSRNYPGGSAMSVLNSLPSEPPVRAHVCNLALQSGASLFTHIHAPPYPQYLPSAGDWDAVPSLSPSPAAEASSAFGFLGRKKKEEKVQETGWEPVGEVSAFERWALDVGSLKGQASITNANANATGGDRRYACWIRVDGLELPTAQNATLELEPDSKPTRGCKPVSISDDADLHRVVLGAIAPGRTWKEKLSGWVRVTHAATPNPLVGTRLRRRTRYSTPSSCTTLNYKERGFAAKGKNATLGTERSNARSWRCGNGGWANEPRDADTLNHKVNWFCCSSDEAGIRAHSKTNSDNGDPPGVPASTFARKNLDGEDDASESPLGSTTTSNLFKIKLLKLCRRGAVHVHQIRLYERSSLLYTQREPRATFVAQSNHSSWLVPPCACASAGPSLEFYELRYGHSTHRDTLKNASSRAFLDSTCLLVNRHVTAFPPSAFAVRSFLGLFSVVELESLLVKLDLSKPPLLAIVNRVRFLGRYRSSLSDQVKLDSASPTSRRFGPGHMPTAAFTGLVDSRGYFRAALRLRGRVWFQVSFRGASEALEKCFRGFLPRGERRATGGIQICVRDGSRRRRLVAERA</sequence>
<proteinExistence type="inferred from homology"/>
<dbReference type="EC" id="2.4.1.-" evidence="12"/>
<dbReference type="EMBL" id="JACAZE010000034">
    <property type="protein sequence ID" value="KAF7288460.1"/>
    <property type="molecule type" value="Genomic_DNA"/>
</dbReference>
<feature type="transmembrane region" description="Helical" evidence="12">
    <location>
        <begin position="95"/>
        <end position="115"/>
    </location>
</feature>